<sequence length="260" mass="29776">MQGTDRGRFSCKTRNGNWFEESVLEDEKMREFLEKKEKGTLTIQRIRQNLATVEIPQERSGPSDSFLHYGQMVRIANGEMRCFVACDPGDEENREEGLYSCSGSPQMETTARNVWVLKRYEEQNPRDLLTLPADEDDDIVHYGDQFIISTTDAIGSSPFYLASTKTDWAHFSRASRKQLVYSTQNLDFKCVWKIDSVGKDSSFDMEGEPVELGQPLFIKHASTNSPLAVHDAQIFNDYGSEYELVAAREPGKKMIWRFVK</sequence>
<name>A0A1J4JUN3_9EUKA</name>
<evidence type="ECO:0000313" key="1">
    <source>
        <dbReference type="EMBL" id="OHT02863.1"/>
    </source>
</evidence>
<dbReference type="OrthoDB" id="444540at2759"/>
<dbReference type="Proteomes" id="UP000179807">
    <property type="component" value="Unassembled WGS sequence"/>
</dbReference>
<dbReference type="GO" id="GO:0060271">
    <property type="term" value="P:cilium assembly"/>
    <property type="evidence" value="ECO:0007669"/>
    <property type="project" value="TreeGrafter"/>
</dbReference>
<proteinExistence type="predicted"/>
<dbReference type="Pfam" id="PF24569">
    <property type="entry name" value="CFAP161"/>
    <property type="match status" value="1"/>
</dbReference>
<dbReference type="Gene3D" id="2.80.10.50">
    <property type="match status" value="1"/>
</dbReference>
<dbReference type="PANTHER" id="PTHR24274">
    <property type="entry name" value="CILIA- AND FLAGELLA-ASSOCIATED PROTEIN 161"/>
    <property type="match status" value="1"/>
</dbReference>
<protein>
    <submittedName>
        <fullName evidence="1">Uncharacterized protein</fullName>
    </submittedName>
</protein>
<reference evidence="1" key="1">
    <citation type="submission" date="2016-10" db="EMBL/GenBank/DDBJ databases">
        <authorList>
            <person name="Benchimol M."/>
            <person name="Almeida L.G."/>
            <person name="Vasconcelos A.T."/>
            <person name="Perreira-Neves A."/>
            <person name="Rosa I.A."/>
            <person name="Tasca T."/>
            <person name="Bogo M.R."/>
            <person name="de Souza W."/>
        </authorList>
    </citation>
    <scope>NUCLEOTIDE SEQUENCE [LARGE SCALE GENOMIC DNA]</scope>
    <source>
        <strain evidence="1">K</strain>
    </source>
</reference>
<dbReference type="GeneID" id="94828078"/>
<keyword evidence="2" id="KW-1185">Reference proteome</keyword>
<accession>A0A1J4JUN3</accession>
<evidence type="ECO:0000313" key="2">
    <source>
        <dbReference type="Proteomes" id="UP000179807"/>
    </source>
</evidence>
<comment type="caution">
    <text evidence="1">The sequence shown here is derived from an EMBL/GenBank/DDBJ whole genome shotgun (WGS) entry which is preliminary data.</text>
</comment>
<dbReference type="PANTHER" id="PTHR24274:SF1">
    <property type="entry name" value="CILIA- AND FLAGELLA-ASSOCIATED PROTEIN 161"/>
    <property type="match status" value="1"/>
</dbReference>
<organism evidence="1 2">
    <name type="scientific">Tritrichomonas foetus</name>
    <dbReference type="NCBI Taxonomy" id="1144522"/>
    <lineage>
        <taxon>Eukaryota</taxon>
        <taxon>Metamonada</taxon>
        <taxon>Parabasalia</taxon>
        <taxon>Tritrichomonadida</taxon>
        <taxon>Tritrichomonadidae</taxon>
        <taxon>Tritrichomonas</taxon>
    </lineage>
</organism>
<dbReference type="VEuPathDB" id="TrichDB:TRFO_06901"/>
<dbReference type="AlphaFoldDB" id="A0A1J4JUN3"/>
<dbReference type="GO" id="GO:0031514">
    <property type="term" value="C:motile cilium"/>
    <property type="evidence" value="ECO:0007669"/>
    <property type="project" value="TreeGrafter"/>
</dbReference>
<dbReference type="EMBL" id="MLAK01000849">
    <property type="protein sequence ID" value="OHT02863.1"/>
    <property type="molecule type" value="Genomic_DNA"/>
</dbReference>
<dbReference type="InterPro" id="IPR055325">
    <property type="entry name" value="CF161"/>
</dbReference>
<gene>
    <name evidence="1" type="ORF">TRFO_06901</name>
</gene>
<dbReference type="RefSeq" id="XP_068355999.1">
    <property type="nucleotide sequence ID" value="XM_068493374.1"/>
</dbReference>